<dbReference type="AlphaFoldDB" id="A0A9K3INA8"/>
<evidence type="ECO:0000313" key="1">
    <source>
        <dbReference type="EMBL" id="KAF5799636.1"/>
    </source>
</evidence>
<sequence>MVVISGAMVGLGGGEDGNTVMVVVAHRKREFREKESNRDS</sequence>
<keyword evidence="2" id="KW-1185">Reference proteome</keyword>
<protein>
    <submittedName>
        <fullName evidence="1">Uncharacterized protein</fullName>
    </submittedName>
</protein>
<accession>A0A9K3INA8</accession>
<proteinExistence type="predicted"/>
<organism evidence="1 2">
    <name type="scientific">Helianthus annuus</name>
    <name type="common">Common sunflower</name>
    <dbReference type="NCBI Taxonomy" id="4232"/>
    <lineage>
        <taxon>Eukaryota</taxon>
        <taxon>Viridiplantae</taxon>
        <taxon>Streptophyta</taxon>
        <taxon>Embryophyta</taxon>
        <taxon>Tracheophyta</taxon>
        <taxon>Spermatophyta</taxon>
        <taxon>Magnoliopsida</taxon>
        <taxon>eudicotyledons</taxon>
        <taxon>Gunneridae</taxon>
        <taxon>Pentapetalae</taxon>
        <taxon>asterids</taxon>
        <taxon>campanulids</taxon>
        <taxon>Asterales</taxon>
        <taxon>Asteraceae</taxon>
        <taxon>Asteroideae</taxon>
        <taxon>Heliantheae alliance</taxon>
        <taxon>Heliantheae</taxon>
        <taxon>Helianthus</taxon>
    </lineage>
</organism>
<comment type="caution">
    <text evidence="1">The sequence shown here is derived from an EMBL/GenBank/DDBJ whole genome shotgun (WGS) entry which is preliminary data.</text>
</comment>
<dbReference type="Gramene" id="mRNA:HanXRQr2_Chr07g0306741">
    <property type="protein sequence ID" value="mRNA:HanXRQr2_Chr07g0306741"/>
    <property type="gene ID" value="HanXRQr2_Chr07g0306741"/>
</dbReference>
<evidence type="ECO:0000313" key="2">
    <source>
        <dbReference type="Proteomes" id="UP000215914"/>
    </source>
</evidence>
<dbReference type="Proteomes" id="UP000215914">
    <property type="component" value="Unassembled WGS sequence"/>
</dbReference>
<dbReference type="EMBL" id="MNCJ02000322">
    <property type="protein sequence ID" value="KAF5799636.1"/>
    <property type="molecule type" value="Genomic_DNA"/>
</dbReference>
<reference evidence="1" key="2">
    <citation type="submission" date="2020-06" db="EMBL/GenBank/DDBJ databases">
        <title>Helianthus annuus Genome sequencing and assembly Release 2.</title>
        <authorList>
            <person name="Gouzy J."/>
            <person name="Langlade N."/>
            <person name="Munos S."/>
        </authorList>
    </citation>
    <scope>NUCLEOTIDE SEQUENCE</scope>
    <source>
        <tissue evidence="1">Leaves</tissue>
    </source>
</reference>
<reference evidence="1" key="1">
    <citation type="journal article" date="2017" name="Nature">
        <title>The sunflower genome provides insights into oil metabolism, flowering and Asterid evolution.</title>
        <authorList>
            <person name="Badouin H."/>
            <person name="Gouzy J."/>
            <person name="Grassa C.J."/>
            <person name="Murat F."/>
            <person name="Staton S.E."/>
            <person name="Cottret L."/>
            <person name="Lelandais-Briere C."/>
            <person name="Owens G.L."/>
            <person name="Carrere S."/>
            <person name="Mayjonade B."/>
            <person name="Legrand L."/>
            <person name="Gill N."/>
            <person name="Kane N.C."/>
            <person name="Bowers J.E."/>
            <person name="Hubner S."/>
            <person name="Bellec A."/>
            <person name="Berard A."/>
            <person name="Berges H."/>
            <person name="Blanchet N."/>
            <person name="Boniface M.C."/>
            <person name="Brunel D."/>
            <person name="Catrice O."/>
            <person name="Chaidir N."/>
            <person name="Claudel C."/>
            <person name="Donnadieu C."/>
            <person name="Faraut T."/>
            <person name="Fievet G."/>
            <person name="Helmstetter N."/>
            <person name="King M."/>
            <person name="Knapp S.J."/>
            <person name="Lai Z."/>
            <person name="Le Paslier M.C."/>
            <person name="Lippi Y."/>
            <person name="Lorenzon L."/>
            <person name="Mandel J.R."/>
            <person name="Marage G."/>
            <person name="Marchand G."/>
            <person name="Marquand E."/>
            <person name="Bret-Mestries E."/>
            <person name="Morien E."/>
            <person name="Nambeesan S."/>
            <person name="Nguyen T."/>
            <person name="Pegot-Espagnet P."/>
            <person name="Pouilly N."/>
            <person name="Raftis F."/>
            <person name="Sallet E."/>
            <person name="Schiex T."/>
            <person name="Thomas J."/>
            <person name="Vandecasteele C."/>
            <person name="Vares D."/>
            <person name="Vear F."/>
            <person name="Vautrin S."/>
            <person name="Crespi M."/>
            <person name="Mangin B."/>
            <person name="Burke J.M."/>
            <person name="Salse J."/>
            <person name="Munos S."/>
            <person name="Vincourt P."/>
            <person name="Rieseberg L.H."/>
            <person name="Langlade N.B."/>
        </authorList>
    </citation>
    <scope>NUCLEOTIDE SEQUENCE</scope>
    <source>
        <tissue evidence="1">Leaves</tissue>
    </source>
</reference>
<name>A0A9K3INA8_HELAN</name>
<gene>
    <name evidence="1" type="ORF">HanXRQr2_Chr07g0306741</name>
</gene>